<protein>
    <submittedName>
        <fullName evidence="5">Uncharacterized protein</fullName>
    </submittedName>
</protein>
<dbReference type="Proteomes" id="UP001174936">
    <property type="component" value="Unassembled WGS sequence"/>
</dbReference>
<dbReference type="PANTHER" id="PTHR44229:SF4">
    <property type="entry name" value="15-HYDROXYPROSTAGLANDIN DEHYDROGENASE [NAD(+)]"/>
    <property type="match status" value="1"/>
</dbReference>
<keyword evidence="2" id="KW-0521">NADP</keyword>
<evidence type="ECO:0000256" key="1">
    <source>
        <dbReference type="ARBA" id="ARBA00006484"/>
    </source>
</evidence>
<evidence type="ECO:0000256" key="2">
    <source>
        <dbReference type="ARBA" id="ARBA00022857"/>
    </source>
</evidence>
<dbReference type="AlphaFoldDB" id="A0AA39YBF4"/>
<dbReference type="Pfam" id="PF00106">
    <property type="entry name" value="adh_short"/>
    <property type="match status" value="1"/>
</dbReference>
<keyword evidence="3" id="KW-0560">Oxidoreductase</keyword>
<dbReference type="PRINTS" id="PR00080">
    <property type="entry name" value="SDRFAMILY"/>
</dbReference>
<dbReference type="PRINTS" id="PR00081">
    <property type="entry name" value="GDHRDH"/>
</dbReference>
<sequence length="282" mass="29995">MGSSRSVIVTGGASGIGLAMSRHFASQGHRVAILDVNAESGLEAASELAGEFPTATVVFKKCDVASWEEQAAVFKEVYHEHGGSLDFVMANAGIAEGGKITVVDLKEEEPSPPKLATLNINLIGVIYSVKLAAHYMNKKSFTNDVASRGSIICTASNVGLYPLPTSPLYSASKFGVVGLVRSLAEKLAEVKIQINALAPSLIETNISGPDHSVFDQMTLTPMPTLIRGVTQLLADVNATGQVAEIHGDNVTIRPHHEYVDETTKTTIDQLSAVTEKIRQARL</sequence>
<proteinExistence type="inferred from homology"/>
<dbReference type="EMBL" id="JAULSV010000003">
    <property type="protein sequence ID" value="KAK0649546.1"/>
    <property type="molecule type" value="Genomic_DNA"/>
</dbReference>
<evidence type="ECO:0000256" key="4">
    <source>
        <dbReference type="RuleBase" id="RU000363"/>
    </source>
</evidence>
<accession>A0AA39YBF4</accession>
<comment type="similarity">
    <text evidence="1 4">Belongs to the short-chain dehydrogenases/reductases (SDR) family.</text>
</comment>
<gene>
    <name evidence="5" type="ORF">B0T16DRAFT_324936</name>
</gene>
<dbReference type="GO" id="GO:0005737">
    <property type="term" value="C:cytoplasm"/>
    <property type="evidence" value="ECO:0007669"/>
    <property type="project" value="TreeGrafter"/>
</dbReference>
<keyword evidence="6" id="KW-1185">Reference proteome</keyword>
<evidence type="ECO:0000256" key="3">
    <source>
        <dbReference type="ARBA" id="ARBA00023002"/>
    </source>
</evidence>
<dbReference type="InterPro" id="IPR036291">
    <property type="entry name" value="NAD(P)-bd_dom_sf"/>
</dbReference>
<dbReference type="InterPro" id="IPR020904">
    <property type="entry name" value="Sc_DH/Rdtase_CS"/>
</dbReference>
<evidence type="ECO:0000313" key="6">
    <source>
        <dbReference type="Proteomes" id="UP001174936"/>
    </source>
</evidence>
<dbReference type="PROSITE" id="PS00061">
    <property type="entry name" value="ADH_SHORT"/>
    <property type="match status" value="1"/>
</dbReference>
<reference evidence="5" key="1">
    <citation type="submission" date="2023-06" db="EMBL/GenBank/DDBJ databases">
        <title>Genome-scale phylogeny and comparative genomics of the fungal order Sordariales.</title>
        <authorList>
            <consortium name="Lawrence Berkeley National Laboratory"/>
            <person name="Hensen N."/>
            <person name="Bonometti L."/>
            <person name="Westerberg I."/>
            <person name="Brannstrom I.O."/>
            <person name="Guillou S."/>
            <person name="Cros-Aarteil S."/>
            <person name="Calhoun S."/>
            <person name="Haridas S."/>
            <person name="Kuo A."/>
            <person name="Mondo S."/>
            <person name="Pangilinan J."/>
            <person name="Riley R."/>
            <person name="Labutti K."/>
            <person name="Andreopoulos B."/>
            <person name="Lipzen A."/>
            <person name="Chen C."/>
            <person name="Yanf M."/>
            <person name="Daum C."/>
            <person name="Ng V."/>
            <person name="Clum A."/>
            <person name="Steindorff A."/>
            <person name="Ohm R."/>
            <person name="Martin F."/>
            <person name="Silar P."/>
            <person name="Natvig D."/>
            <person name="Lalanne C."/>
            <person name="Gautier V."/>
            <person name="Ament-Velasquez S.L."/>
            <person name="Kruys A."/>
            <person name="Hutchinson M.I."/>
            <person name="Powell A.J."/>
            <person name="Barry K."/>
            <person name="Miller A.N."/>
            <person name="Grigoriev I.V."/>
            <person name="Debuchy R."/>
            <person name="Gladieux P."/>
            <person name="Thoren M.H."/>
            <person name="Johannesson H."/>
        </authorList>
    </citation>
    <scope>NUCLEOTIDE SEQUENCE</scope>
    <source>
        <strain evidence="5">SMH2532-1</strain>
    </source>
</reference>
<name>A0AA39YBF4_9PEZI</name>
<dbReference type="InterPro" id="IPR002347">
    <property type="entry name" value="SDR_fam"/>
</dbReference>
<dbReference type="GO" id="GO:0016616">
    <property type="term" value="F:oxidoreductase activity, acting on the CH-OH group of donors, NAD or NADP as acceptor"/>
    <property type="evidence" value="ECO:0007669"/>
    <property type="project" value="TreeGrafter"/>
</dbReference>
<dbReference type="PANTHER" id="PTHR44229">
    <property type="entry name" value="15-HYDROXYPROSTAGLANDIN DEHYDROGENASE [NAD(+)]"/>
    <property type="match status" value="1"/>
</dbReference>
<comment type="caution">
    <text evidence="5">The sequence shown here is derived from an EMBL/GenBank/DDBJ whole genome shotgun (WGS) entry which is preliminary data.</text>
</comment>
<dbReference type="SUPFAM" id="SSF51735">
    <property type="entry name" value="NAD(P)-binding Rossmann-fold domains"/>
    <property type="match status" value="1"/>
</dbReference>
<evidence type="ECO:0000313" key="5">
    <source>
        <dbReference type="EMBL" id="KAK0649546.1"/>
    </source>
</evidence>
<organism evidence="5 6">
    <name type="scientific">Cercophora newfieldiana</name>
    <dbReference type="NCBI Taxonomy" id="92897"/>
    <lineage>
        <taxon>Eukaryota</taxon>
        <taxon>Fungi</taxon>
        <taxon>Dikarya</taxon>
        <taxon>Ascomycota</taxon>
        <taxon>Pezizomycotina</taxon>
        <taxon>Sordariomycetes</taxon>
        <taxon>Sordariomycetidae</taxon>
        <taxon>Sordariales</taxon>
        <taxon>Lasiosphaeriaceae</taxon>
        <taxon>Cercophora</taxon>
    </lineage>
</organism>
<dbReference type="Gene3D" id="3.40.50.720">
    <property type="entry name" value="NAD(P)-binding Rossmann-like Domain"/>
    <property type="match status" value="1"/>
</dbReference>